<dbReference type="Gene3D" id="3.40.30.10">
    <property type="entry name" value="Glutaredoxin"/>
    <property type="match status" value="1"/>
</dbReference>
<sequence>MPVADPNSPEERLKTAYSDILSDPFDEKYEDTWEEDTYWAAVETFKLKVKEIGIEDPFEILKKFNITSYESIRNRLKAGPPVCLRAGWKSPYIGTKVDPVAVVAPLKHVNGPKFSGQERVVVLDFWATWCGPCVRAGPELSELSEKYAGRIAIVGVNNESMFRPRDEDISVVTTFLEERKKEFRYTIYVDNEVGHARETVYKVSEYRAIPCVIVIVDGVVTFVGGPYREFLGALEAALEEPISAREE</sequence>
<gene>
    <name evidence="2" type="ORF">BG015_005381</name>
</gene>
<dbReference type="InterPro" id="IPR013766">
    <property type="entry name" value="Thioredoxin_domain"/>
</dbReference>
<dbReference type="SUPFAM" id="SSF52833">
    <property type="entry name" value="Thioredoxin-like"/>
    <property type="match status" value="1"/>
</dbReference>
<evidence type="ECO:0000313" key="2">
    <source>
        <dbReference type="EMBL" id="KAF9156412.1"/>
    </source>
</evidence>
<organism evidence="2 3">
    <name type="scientific">Linnemannia schmuckeri</name>
    <dbReference type="NCBI Taxonomy" id="64567"/>
    <lineage>
        <taxon>Eukaryota</taxon>
        <taxon>Fungi</taxon>
        <taxon>Fungi incertae sedis</taxon>
        <taxon>Mucoromycota</taxon>
        <taxon>Mortierellomycotina</taxon>
        <taxon>Mortierellomycetes</taxon>
        <taxon>Mortierellales</taxon>
        <taxon>Mortierellaceae</taxon>
        <taxon>Linnemannia</taxon>
    </lineage>
</organism>
<dbReference type="PANTHER" id="PTHR42852:SF13">
    <property type="entry name" value="PROTEIN DIPZ"/>
    <property type="match status" value="1"/>
</dbReference>
<proteinExistence type="predicted"/>
<dbReference type="CDD" id="cd02966">
    <property type="entry name" value="TlpA_like_family"/>
    <property type="match status" value="1"/>
</dbReference>
<name>A0A9P5VFF7_9FUNG</name>
<accession>A0A9P5VFF7</accession>
<dbReference type="PANTHER" id="PTHR42852">
    <property type="entry name" value="THIOL:DISULFIDE INTERCHANGE PROTEIN DSBE"/>
    <property type="match status" value="1"/>
</dbReference>
<dbReference type="InterPro" id="IPR036249">
    <property type="entry name" value="Thioredoxin-like_sf"/>
</dbReference>
<dbReference type="AlphaFoldDB" id="A0A9P5VFF7"/>
<evidence type="ECO:0000259" key="1">
    <source>
        <dbReference type="PROSITE" id="PS51352"/>
    </source>
</evidence>
<reference evidence="2" key="1">
    <citation type="journal article" date="2020" name="Fungal Divers.">
        <title>Resolving the Mortierellaceae phylogeny through synthesis of multi-gene phylogenetics and phylogenomics.</title>
        <authorList>
            <person name="Vandepol N."/>
            <person name="Liber J."/>
            <person name="Desiro A."/>
            <person name="Na H."/>
            <person name="Kennedy M."/>
            <person name="Barry K."/>
            <person name="Grigoriev I.V."/>
            <person name="Miller A.N."/>
            <person name="O'Donnell K."/>
            <person name="Stajich J.E."/>
            <person name="Bonito G."/>
        </authorList>
    </citation>
    <scope>NUCLEOTIDE SEQUENCE</scope>
    <source>
        <strain evidence="2">NRRL 6426</strain>
    </source>
</reference>
<dbReference type="OrthoDB" id="2121326at2759"/>
<evidence type="ECO:0000313" key="3">
    <source>
        <dbReference type="Proteomes" id="UP000748756"/>
    </source>
</evidence>
<dbReference type="PROSITE" id="PS51352">
    <property type="entry name" value="THIOREDOXIN_2"/>
    <property type="match status" value="1"/>
</dbReference>
<dbReference type="Proteomes" id="UP000748756">
    <property type="component" value="Unassembled WGS sequence"/>
</dbReference>
<protein>
    <recommendedName>
        <fullName evidence="1">Thioredoxin domain-containing protein</fullName>
    </recommendedName>
</protein>
<comment type="caution">
    <text evidence="2">The sequence shown here is derived from an EMBL/GenBank/DDBJ whole genome shotgun (WGS) entry which is preliminary data.</text>
</comment>
<dbReference type="InterPro" id="IPR050553">
    <property type="entry name" value="Thioredoxin_ResA/DsbE_sf"/>
</dbReference>
<dbReference type="Pfam" id="PF00085">
    <property type="entry name" value="Thioredoxin"/>
    <property type="match status" value="1"/>
</dbReference>
<keyword evidence="3" id="KW-1185">Reference proteome</keyword>
<feature type="domain" description="Thioredoxin" evidence="1">
    <location>
        <begin position="91"/>
        <end position="243"/>
    </location>
</feature>
<dbReference type="EMBL" id="JAAAUQ010000025">
    <property type="protein sequence ID" value="KAF9156412.1"/>
    <property type="molecule type" value="Genomic_DNA"/>
</dbReference>